<evidence type="ECO:0000313" key="2">
    <source>
        <dbReference type="Proteomes" id="UP000199518"/>
    </source>
</evidence>
<accession>A0A1I3IID8</accession>
<evidence type="ECO:0000313" key="1">
    <source>
        <dbReference type="EMBL" id="SFI47639.1"/>
    </source>
</evidence>
<reference evidence="2" key="1">
    <citation type="submission" date="2016-10" db="EMBL/GenBank/DDBJ databases">
        <authorList>
            <person name="Varghese N."/>
            <person name="Submissions S."/>
        </authorList>
    </citation>
    <scope>NUCLEOTIDE SEQUENCE [LARGE SCALE GENOMIC DNA]</scope>
    <source>
        <strain evidence="2">DSM 26348</strain>
    </source>
</reference>
<dbReference type="EMBL" id="FOQD01000009">
    <property type="protein sequence ID" value="SFI47639.1"/>
    <property type="molecule type" value="Genomic_DNA"/>
</dbReference>
<keyword evidence="2" id="KW-1185">Reference proteome</keyword>
<dbReference type="AlphaFoldDB" id="A0A1I3IID8"/>
<sequence length="83" mass="9373">MEPADQSLAFAISLVLRRCVRSCATTLEQQIARYVEARRGSAKVGSSVDLESAIELVSSEIAPRMRPLRNQLRKPRRLPRRPL</sequence>
<name>A0A1I3IID8_9PLAN</name>
<protein>
    <submittedName>
        <fullName evidence="1">Uncharacterized protein</fullName>
    </submittedName>
</protein>
<dbReference type="RefSeq" id="WP_139228454.1">
    <property type="nucleotide sequence ID" value="NZ_FOQD01000009.1"/>
</dbReference>
<proteinExistence type="predicted"/>
<gene>
    <name evidence="1" type="ORF">SAMN05421753_109134</name>
</gene>
<dbReference type="Proteomes" id="UP000199518">
    <property type="component" value="Unassembled WGS sequence"/>
</dbReference>
<organism evidence="1 2">
    <name type="scientific">Planctomicrobium piriforme</name>
    <dbReference type="NCBI Taxonomy" id="1576369"/>
    <lineage>
        <taxon>Bacteria</taxon>
        <taxon>Pseudomonadati</taxon>
        <taxon>Planctomycetota</taxon>
        <taxon>Planctomycetia</taxon>
        <taxon>Planctomycetales</taxon>
        <taxon>Planctomycetaceae</taxon>
        <taxon>Planctomicrobium</taxon>
    </lineage>
</organism>